<dbReference type="SUPFAM" id="SSF53474">
    <property type="entry name" value="alpha/beta-Hydrolases"/>
    <property type="match status" value="1"/>
</dbReference>
<evidence type="ECO:0000313" key="4">
    <source>
        <dbReference type="Proteomes" id="UP001500979"/>
    </source>
</evidence>
<dbReference type="EMBL" id="BAAAUX010000019">
    <property type="protein sequence ID" value="GAA2804077.1"/>
    <property type="molecule type" value="Genomic_DNA"/>
</dbReference>
<dbReference type="InterPro" id="IPR029058">
    <property type="entry name" value="AB_hydrolase_fold"/>
</dbReference>
<dbReference type="InterPro" id="IPR050300">
    <property type="entry name" value="GDXG_lipolytic_enzyme"/>
</dbReference>
<sequence>MLFADLVARTLQLAMGPRLKAELRFGEVPGRTRSLEVPTRHGNVPCTVYRPPSGDAGTGVYVNLHGGGFVVEHPEQDDPWCRYLAAKAGVAVLNVDYAVAPQHRFPVAVEQAFDVVTWAARGEHDWDGSRLCVGGQSAGGSLASAAARLAWENGGPRIALQVLQYPPLDLVTHLRDKSSTVDKPVMRPWMSDVFDRAYVPDPAVRRDRLVSPAWGANAEGLAGIAPALIITCEFDRLREEAIRYAEALKAVGALAEHHDVPGTDHGYNILGFGTRAQTERTYDRIVDHVRRAVGVAGPTA</sequence>
<keyword evidence="4" id="KW-1185">Reference proteome</keyword>
<comment type="caution">
    <text evidence="3">The sequence shown here is derived from an EMBL/GenBank/DDBJ whole genome shotgun (WGS) entry which is preliminary data.</text>
</comment>
<dbReference type="PANTHER" id="PTHR48081">
    <property type="entry name" value="AB HYDROLASE SUPERFAMILY PROTEIN C4A8.06C"/>
    <property type="match status" value="1"/>
</dbReference>
<proteinExistence type="predicted"/>
<keyword evidence="1 3" id="KW-0378">Hydrolase</keyword>
<feature type="domain" description="Alpha/beta hydrolase fold-3" evidence="2">
    <location>
        <begin position="62"/>
        <end position="267"/>
    </location>
</feature>
<name>A0ABN3VIE7_9PSEU</name>
<protein>
    <submittedName>
        <fullName evidence="3">Alpha/beta hydrolase</fullName>
    </submittedName>
</protein>
<accession>A0ABN3VIE7</accession>
<dbReference type="Proteomes" id="UP001500979">
    <property type="component" value="Unassembled WGS sequence"/>
</dbReference>
<dbReference type="GO" id="GO:0016787">
    <property type="term" value="F:hydrolase activity"/>
    <property type="evidence" value="ECO:0007669"/>
    <property type="project" value="UniProtKB-KW"/>
</dbReference>
<evidence type="ECO:0000259" key="2">
    <source>
        <dbReference type="Pfam" id="PF07859"/>
    </source>
</evidence>
<evidence type="ECO:0000313" key="3">
    <source>
        <dbReference type="EMBL" id="GAA2804077.1"/>
    </source>
</evidence>
<gene>
    <name evidence="3" type="ORF">GCM10010470_44070</name>
</gene>
<dbReference type="InterPro" id="IPR013094">
    <property type="entry name" value="AB_hydrolase_3"/>
</dbReference>
<dbReference type="PANTHER" id="PTHR48081:SF8">
    <property type="entry name" value="ALPHA_BETA HYDROLASE FOLD-3 DOMAIN-CONTAINING PROTEIN-RELATED"/>
    <property type="match status" value="1"/>
</dbReference>
<dbReference type="Gene3D" id="3.40.50.1820">
    <property type="entry name" value="alpha/beta hydrolase"/>
    <property type="match status" value="1"/>
</dbReference>
<dbReference type="Pfam" id="PF07859">
    <property type="entry name" value="Abhydrolase_3"/>
    <property type="match status" value="1"/>
</dbReference>
<reference evidence="3 4" key="1">
    <citation type="journal article" date="2019" name="Int. J. Syst. Evol. Microbiol.">
        <title>The Global Catalogue of Microorganisms (GCM) 10K type strain sequencing project: providing services to taxonomists for standard genome sequencing and annotation.</title>
        <authorList>
            <consortium name="The Broad Institute Genomics Platform"/>
            <consortium name="The Broad Institute Genome Sequencing Center for Infectious Disease"/>
            <person name="Wu L."/>
            <person name="Ma J."/>
        </authorList>
    </citation>
    <scope>NUCLEOTIDE SEQUENCE [LARGE SCALE GENOMIC DNA]</scope>
    <source>
        <strain evidence="3 4">JCM 9383</strain>
    </source>
</reference>
<evidence type="ECO:0000256" key="1">
    <source>
        <dbReference type="ARBA" id="ARBA00022801"/>
    </source>
</evidence>
<organism evidence="3 4">
    <name type="scientific">Saccharopolyspora taberi</name>
    <dbReference type="NCBI Taxonomy" id="60895"/>
    <lineage>
        <taxon>Bacteria</taxon>
        <taxon>Bacillati</taxon>
        <taxon>Actinomycetota</taxon>
        <taxon>Actinomycetes</taxon>
        <taxon>Pseudonocardiales</taxon>
        <taxon>Pseudonocardiaceae</taxon>
        <taxon>Saccharopolyspora</taxon>
    </lineage>
</organism>